<keyword evidence="1" id="KW-0812">Transmembrane</keyword>
<sequence>MILFIEIVTLLILLAGNILYLKRGRARSTPKVVFWGIEIERIDALGFLIMSLLQLDFLNQFLDLLILLAVLFFVVTHLRIKQVIKNKEGS</sequence>
<keyword evidence="3" id="KW-1185">Reference proteome</keyword>
<dbReference type="STRING" id="984262.SGRA_3512"/>
<evidence type="ECO:0000256" key="1">
    <source>
        <dbReference type="SAM" id="Phobius"/>
    </source>
</evidence>
<dbReference type="Proteomes" id="UP000007519">
    <property type="component" value="Chromosome"/>
</dbReference>
<dbReference type="RefSeq" id="WP_015693827.1">
    <property type="nucleotide sequence ID" value="NC_016940.1"/>
</dbReference>
<evidence type="ECO:0000313" key="3">
    <source>
        <dbReference type="Proteomes" id="UP000007519"/>
    </source>
</evidence>
<dbReference type="KEGG" id="sgn:SGRA_3512"/>
<accession>H6L072</accession>
<keyword evidence="1" id="KW-0472">Membrane</keyword>
<reference evidence="2 3" key="1">
    <citation type="journal article" date="2012" name="Stand. Genomic Sci.">
        <title>Complete genome sequencing and analysis of Saprospira grandis str. Lewin, a predatory marine bacterium.</title>
        <authorList>
            <person name="Saw J.H."/>
            <person name="Yuryev A."/>
            <person name="Kanbe M."/>
            <person name="Hou S."/>
            <person name="Young A.G."/>
            <person name="Aizawa S."/>
            <person name="Alam M."/>
        </authorList>
    </citation>
    <scope>NUCLEOTIDE SEQUENCE [LARGE SCALE GENOMIC DNA]</scope>
    <source>
        <strain evidence="2 3">Lewin</strain>
    </source>
</reference>
<feature type="transmembrane region" description="Helical" evidence="1">
    <location>
        <begin position="6"/>
        <end position="21"/>
    </location>
</feature>
<name>H6L072_SAPGL</name>
<dbReference type="AlphaFoldDB" id="H6L072"/>
<feature type="transmembrane region" description="Helical" evidence="1">
    <location>
        <begin position="61"/>
        <end position="80"/>
    </location>
</feature>
<evidence type="ECO:0000313" key="2">
    <source>
        <dbReference type="EMBL" id="AFC26236.1"/>
    </source>
</evidence>
<organism evidence="2 3">
    <name type="scientific">Saprospira grandis (strain Lewin)</name>
    <dbReference type="NCBI Taxonomy" id="984262"/>
    <lineage>
        <taxon>Bacteria</taxon>
        <taxon>Pseudomonadati</taxon>
        <taxon>Bacteroidota</taxon>
        <taxon>Saprospiria</taxon>
        <taxon>Saprospirales</taxon>
        <taxon>Saprospiraceae</taxon>
        <taxon>Saprospira</taxon>
    </lineage>
</organism>
<keyword evidence="1" id="KW-1133">Transmembrane helix</keyword>
<protein>
    <submittedName>
        <fullName evidence="2">Uncharacterized protein</fullName>
    </submittedName>
</protein>
<gene>
    <name evidence="2" type="ordered locus">SGRA_3512</name>
</gene>
<proteinExistence type="predicted"/>
<dbReference type="HOGENOM" id="CLU_2439065_0_0_10"/>
<dbReference type="EMBL" id="CP002831">
    <property type="protein sequence ID" value="AFC26236.1"/>
    <property type="molecule type" value="Genomic_DNA"/>
</dbReference>